<keyword evidence="2" id="KW-1185">Reference proteome</keyword>
<dbReference type="Proteomes" id="UP001501480">
    <property type="component" value="Unassembled WGS sequence"/>
</dbReference>
<evidence type="ECO:0000313" key="2">
    <source>
        <dbReference type="Proteomes" id="UP001501480"/>
    </source>
</evidence>
<sequence length="142" mass="15382">MDATVTLRAPMRSRDDRVDHDATLERALGLGLVGMGAARDERAERRLDRFVAVPDGSYAWTKTGAGLHLGRIVGPHQVDTTEDAARVDLVHVRACDWLPDPVDPALVPEQVSYAFSRGGRNLQRIGTPGAGERTAAVWDALS</sequence>
<evidence type="ECO:0000313" key="1">
    <source>
        <dbReference type="EMBL" id="GAA2071184.1"/>
    </source>
</evidence>
<proteinExistence type="predicted"/>
<dbReference type="RefSeq" id="WP_344324075.1">
    <property type="nucleotide sequence ID" value="NZ_BAAAPY010000001.1"/>
</dbReference>
<gene>
    <name evidence="1" type="ORF">GCM10009821_05990</name>
</gene>
<name>A0ABN2VT41_9ACTN</name>
<reference evidence="1 2" key="1">
    <citation type="journal article" date="2019" name="Int. J. Syst. Evol. Microbiol.">
        <title>The Global Catalogue of Microorganisms (GCM) 10K type strain sequencing project: providing services to taxonomists for standard genome sequencing and annotation.</title>
        <authorList>
            <consortium name="The Broad Institute Genomics Platform"/>
            <consortium name="The Broad Institute Genome Sequencing Center for Infectious Disease"/>
            <person name="Wu L."/>
            <person name="Ma J."/>
        </authorList>
    </citation>
    <scope>NUCLEOTIDE SEQUENCE [LARGE SCALE GENOMIC DNA]</scope>
    <source>
        <strain evidence="1 2">JCM 15749</strain>
    </source>
</reference>
<accession>A0ABN2VT41</accession>
<protein>
    <recommendedName>
        <fullName evidence="3">GAF domain-containing protein</fullName>
    </recommendedName>
</protein>
<evidence type="ECO:0008006" key="3">
    <source>
        <dbReference type="Google" id="ProtNLM"/>
    </source>
</evidence>
<comment type="caution">
    <text evidence="1">The sequence shown here is derived from an EMBL/GenBank/DDBJ whole genome shotgun (WGS) entry which is preliminary data.</text>
</comment>
<organism evidence="1 2">
    <name type="scientific">Aeromicrobium halocynthiae</name>
    <dbReference type="NCBI Taxonomy" id="560557"/>
    <lineage>
        <taxon>Bacteria</taxon>
        <taxon>Bacillati</taxon>
        <taxon>Actinomycetota</taxon>
        <taxon>Actinomycetes</taxon>
        <taxon>Propionibacteriales</taxon>
        <taxon>Nocardioidaceae</taxon>
        <taxon>Aeromicrobium</taxon>
    </lineage>
</organism>
<dbReference type="EMBL" id="BAAAPY010000001">
    <property type="protein sequence ID" value="GAA2071184.1"/>
    <property type="molecule type" value="Genomic_DNA"/>
</dbReference>